<accession>A0A2P2NQZ0</accession>
<dbReference type="EMBL" id="GGEC01064435">
    <property type="protein sequence ID" value="MBX44919.1"/>
    <property type="molecule type" value="Transcribed_RNA"/>
</dbReference>
<dbReference type="AlphaFoldDB" id="A0A2P2NQZ0"/>
<protein>
    <submittedName>
        <fullName evidence="1">Uncharacterized protein</fullName>
    </submittedName>
</protein>
<reference evidence="1" key="1">
    <citation type="submission" date="2018-02" db="EMBL/GenBank/DDBJ databases">
        <title>Rhizophora mucronata_Transcriptome.</title>
        <authorList>
            <person name="Meera S.P."/>
            <person name="Sreeshan A."/>
            <person name="Augustine A."/>
        </authorList>
    </citation>
    <scope>NUCLEOTIDE SEQUENCE</scope>
    <source>
        <tissue evidence="1">Leaf</tissue>
    </source>
</reference>
<proteinExistence type="predicted"/>
<name>A0A2P2NQZ0_RHIMU</name>
<sequence>MCYCLFLLFDSLNNFLFSFHV</sequence>
<evidence type="ECO:0000313" key="1">
    <source>
        <dbReference type="EMBL" id="MBX44919.1"/>
    </source>
</evidence>
<organism evidence="1">
    <name type="scientific">Rhizophora mucronata</name>
    <name type="common">Asiatic mangrove</name>
    <dbReference type="NCBI Taxonomy" id="61149"/>
    <lineage>
        <taxon>Eukaryota</taxon>
        <taxon>Viridiplantae</taxon>
        <taxon>Streptophyta</taxon>
        <taxon>Embryophyta</taxon>
        <taxon>Tracheophyta</taxon>
        <taxon>Spermatophyta</taxon>
        <taxon>Magnoliopsida</taxon>
        <taxon>eudicotyledons</taxon>
        <taxon>Gunneridae</taxon>
        <taxon>Pentapetalae</taxon>
        <taxon>rosids</taxon>
        <taxon>fabids</taxon>
        <taxon>Malpighiales</taxon>
        <taxon>Rhizophoraceae</taxon>
        <taxon>Rhizophora</taxon>
    </lineage>
</organism>